<comment type="caution">
    <text evidence="5">The sequence shown here is derived from an EMBL/GenBank/DDBJ whole genome shotgun (WGS) entry which is preliminary data.</text>
</comment>
<dbReference type="EMBL" id="BMYU01000004">
    <property type="protein sequence ID" value="GGX42510.1"/>
    <property type="molecule type" value="Genomic_DNA"/>
</dbReference>
<accession>A0ABQ2XYB4</accession>
<dbReference type="Pfam" id="PF01553">
    <property type="entry name" value="Acyltransferase"/>
    <property type="match status" value="1"/>
</dbReference>
<evidence type="ECO:0000256" key="2">
    <source>
        <dbReference type="ARBA" id="ARBA00022679"/>
    </source>
</evidence>
<organism evidence="5 6">
    <name type="scientific">Undibacterium squillarum</name>
    <dbReference type="NCBI Taxonomy" id="1131567"/>
    <lineage>
        <taxon>Bacteria</taxon>
        <taxon>Pseudomonadati</taxon>
        <taxon>Pseudomonadota</taxon>
        <taxon>Betaproteobacteria</taxon>
        <taxon>Burkholderiales</taxon>
        <taxon>Oxalobacteraceae</taxon>
        <taxon>Undibacterium</taxon>
    </lineage>
</organism>
<feature type="domain" description="Phospholipid/glycerol acyltransferase" evidence="4">
    <location>
        <begin position="41"/>
        <end position="154"/>
    </location>
</feature>
<dbReference type="GO" id="GO:0016746">
    <property type="term" value="F:acyltransferase activity"/>
    <property type="evidence" value="ECO:0007669"/>
    <property type="project" value="UniProtKB-KW"/>
</dbReference>
<keyword evidence="3 5" id="KW-0012">Acyltransferase</keyword>
<evidence type="ECO:0000256" key="3">
    <source>
        <dbReference type="ARBA" id="ARBA00023315"/>
    </source>
</evidence>
<keyword evidence="6" id="KW-1185">Reference proteome</keyword>
<keyword evidence="2" id="KW-0808">Transferase</keyword>
<dbReference type="SMART" id="SM00563">
    <property type="entry name" value="PlsC"/>
    <property type="match status" value="1"/>
</dbReference>
<protein>
    <submittedName>
        <fullName evidence="5">Acyltransferase</fullName>
    </submittedName>
</protein>
<dbReference type="Proteomes" id="UP000653343">
    <property type="component" value="Unassembled WGS sequence"/>
</dbReference>
<sequence length="211" mass="23220">MQSYLLKPGQTKGITRKLALLVLGLFGWKVFYKPLPGPRGVIIVYPHTSNWDFPIGVLGKIAIGQRFHFIAKSSLFEGITGAVFGPFLRAIGGAPVERGVATGAIGRIAEQINRSDWYWLALAPEGTRSLRPYWRSGFYHIARTANVPLACAYFDFRRKCISLTDYLTLTGDADTDMAAIAAIYKDVQGCRPELAGPVKLKPEETQSAEQA</sequence>
<dbReference type="SUPFAM" id="SSF69593">
    <property type="entry name" value="Glycerol-3-phosphate (1)-acyltransferase"/>
    <property type="match status" value="1"/>
</dbReference>
<dbReference type="RefSeq" id="WP_189357170.1">
    <property type="nucleotide sequence ID" value="NZ_BMYU01000004.1"/>
</dbReference>
<name>A0ABQ2XYB4_9BURK</name>
<evidence type="ECO:0000313" key="6">
    <source>
        <dbReference type="Proteomes" id="UP000653343"/>
    </source>
</evidence>
<dbReference type="InterPro" id="IPR002123">
    <property type="entry name" value="Plipid/glycerol_acylTrfase"/>
</dbReference>
<dbReference type="PANTHER" id="PTHR10434">
    <property type="entry name" value="1-ACYL-SN-GLYCEROL-3-PHOSPHATE ACYLTRANSFERASE"/>
    <property type="match status" value="1"/>
</dbReference>
<reference evidence="6" key="1">
    <citation type="journal article" date="2019" name="Int. J. Syst. Evol. Microbiol.">
        <title>The Global Catalogue of Microorganisms (GCM) 10K type strain sequencing project: providing services to taxonomists for standard genome sequencing and annotation.</title>
        <authorList>
            <consortium name="The Broad Institute Genomics Platform"/>
            <consortium name="The Broad Institute Genome Sequencing Center for Infectious Disease"/>
            <person name="Wu L."/>
            <person name="Ma J."/>
        </authorList>
    </citation>
    <scope>NUCLEOTIDE SEQUENCE [LARGE SCALE GENOMIC DNA]</scope>
    <source>
        <strain evidence="6">KCTC 23917</strain>
    </source>
</reference>
<dbReference type="PANTHER" id="PTHR10434:SF9">
    <property type="entry name" value="PHOSPHOLIPID_GLYCEROL ACYLTRANSFERASE DOMAIN-CONTAINING PROTEIN"/>
    <property type="match status" value="1"/>
</dbReference>
<evidence type="ECO:0000313" key="5">
    <source>
        <dbReference type="EMBL" id="GGX42510.1"/>
    </source>
</evidence>
<evidence type="ECO:0000259" key="4">
    <source>
        <dbReference type="SMART" id="SM00563"/>
    </source>
</evidence>
<proteinExistence type="predicted"/>
<evidence type="ECO:0000256" key="1">
    <source>
        <dbReference type="ARBA" id="ARBA00005189"/>
    </source>
</evidence>
<gene>
    <name evidence="5" type="ORF">GCM10010946_21440</name>
</gene>
<comment type="pathway">
    <text evidence="1">Lipid metabolism.</text>
</comment>